<feature type="non-terminal residue" evidence="4">
    <location>
        <position position="1"/>
    </location>
</feature>
<sequence>LLPVPLFCSARLCSYLLRGEISKALPPSLGTAHLSPLRECMAVGLLAYEVSDLCIGKPPVRPLPLSATVGDALRALSRCRETYLSVWAERSPESPLPSQKTAPAASSTCVGKVCMVDVVCYLCAEENVASPSAALSSPVSVLLAEGSGRLVRHVERHSSVLEALDLILEGAQKLVVPLRGGAASRKKPHTSTRDFCWLAPEDLVRFFLDSIGAFSPVPALSVESLGLVRRDFLAVRPHEPALSAVPLIRKALASQAAVAVVTDDGKLVGEISPSALAGCGEAAAAAAAGALATLSAGELVAYLGCGGDLPEEAREAVRARLRR</sequence>
<dbReference type="EMBL" id="GDJX01026488">
    <property type="protein sequence ID" value="JAT41448.1"/>
    <property type="molecule type" value="Transcribed_RNA"/>
</dbReference>
<dbReference type="InterPro" id="IPR046342">
    <property type="entry name" value="CBS_dom_sf"/>
</dbReference>
<reference evidence="4" key="1">
    <citation type="submission" date="2015-07" db="EMBL/GenBank/DDBJ databases">
        <title>Transcriptome Assembly of Anthurium amnicola.</title>
        <authorList>
            <person name="Suzuki J."/>
        </authorList>
    </citation>
    <scope>NUCLEOTIDE SEQUENCE</scope>
</reference>
<proteinExistence type="predicted"/>
<dbReference type="InterPro" id="IPR000644">
    <property type="entry name" value="CBS_dom"/>
</dbReference>
<dbReference type="PANTHER" id="PTHR13780">
    <property type="entry name" value="AMP-ACTIVATED PROTEIN KINASE, GAMMA REGULATORY SUBUNIT"/>
    <property type="match status" value="1"/>
</dbReference>
<organism evidence="4">
    <name type="scientific">Anthurium amnicola</name>
    <dbReference type="NCBI Taxonomy" id="1678845"/>
    <lineage>
        <taxon>Eukaryota</taxon>
        <taxon>Viridiplantae</taxon>
        <taxon>Streptophyta</taxon>
        <taxon>Embryophyta</taxon>
        <taxon>Tracheophyta</taxon>
        <taxon>Spermatophyta</taxon>
        <taxon>Magnoliopsida</taxon>
        <taxon>Liliopsida</taxon>
        <taxon>Araceae</taxon>
        <taxon>Pothoideae</taxon>
        <taxon>Potheae</taxon>
        <taxon>Anthurium</taxon>
    </lineage>
</organism>
<evidence type="ECO:0000256" key="2">
    <source>
        <dbReference type="ARBA" id="ARBA00023122"/>
    </source>
</evidence>
<keyword evidence="2" id="KW-0129">CBS domain</keyword>
<dbReference type="Pfam" id="PF00571">
    <property type="entry name" value="CBS"/>
    <property type="match status" value="1"/>
</dbReference>
<dbReference type="SUPFAM" id="SSF54631">
    <property type="entry name" value="CBS-domain pair"/>
    <property type="match status" value="1"/>
</dbReference>
<evidence type="ECO:0000256" key="1">
    <source>
        <dbReference type="ARBA" id="ARBA00022737"/>
    </source>
</evidence>
<feature type="domain" description="CBS" evidence="3">
    <location>
        <begin position="228"/>
        <end position="274"/>
    </location>
</feature>
<dbReference type="AlphaFoldDB" id="A0A1D1XGC0"/>
<evidence type="ECO:0000313" key="4">
    <source>
        <dbReference type="EMBL" id="JAT41448.1"/>
    </source>
</evidence>
<keyword evidence="1" id="KW-0677">Repeat</keyword>
<protein>
    <submittedName>
        <fullName evidence="4">CBS domain-containing protein CBSX5</fullName>
    </submittedName>
</protein>
<accession>A0A1D1XGC0</accession>
<dbReference type="InterPro" id="IPR050511">
    <property type="entry name" value="AMPK_gamma/SDS23_families"/>
</dbReference>
<feature type="non-terminal residue" evidence="4">
    <location>
        <position position="323"/>
    </location>
</feature>
<dbReference type="GO" id="GO:0005737">
    <property type="term" value="C:cytoplasm"/>
    <property type="evidence" value="ECO:0007669"/>
    <property type="project" value="TreeGrafter"/>
</dbReference>
<gene>
    <name evidence="4" type="primary">CBSX5_2</name>
    <name evidence="4" type="ORF">g.38441</name>
</gene>
<name>A0A1D1XGC0_9ARAE</name>
<dbReference type="PANTHER" id="PTHR13780:SF128">
    <property type="entry name" value="CBS DOMAIN-CONTAINING PROTEIN"/>
    <property type="match status" value="1"/>
</dbReference>
<dbReference type="GO" id="GO:0005634">
    <property type="term" value="C:nucleus"/>
    <property type="evidence" value="ECO:0007669"/>
    <property type="project" value="TreeGrafter"/>
</dbReference>
<evidence type="ECO:0000259" key="3">
    <source>
        <dbReference type="Pfam" id="PF00571"/>
    </source>
</evidence>